<comment type="caution">
    <text evidence="2">The sequence shown here is derived from an EMBL/GenBank/DDBJ whole genome shotgun (WGS) entry which is preliminary data.</text>
</comment>
<evidence type="ECO:0000313" key="3">
    <source>
        <dbReference type="Proteomes" id="UP001139158"/>
    </source>
</evidence>
<name>A0A9X1SDI5_9MICC</name>
<dbReference type="AlphaFoldDB" id="A0A9X1SDI5"/>
<protein>
    <submittedName>
        <fullName evidence="2">Uncharacterized protein</fullName>
    </submittedName>
</protein>
<reference evidence="2" key="1">
    <citation type="submission" date="2021-10" db="EMBL/GenBank/DDBJ databases">
        <title>Novel species in genus Arthrobacter.</title>
        <authorList>
            <person name="Liu Y."/>
        </authorList>
    </citation>
    <scope>NUCLEOTIDE SEQUENCE</scope>
    <source>
        <strain evidence="2">Zg-Y453</strain>
    </source>
</reference>
<evidence type="ECO:0000313" key="2">
    <source>
        <dbReference type="EMBL" id="MCC3299680.1"/>
    </source>
</evidence>
<keyword evidence="3" id="KW-1185">Reference proteome</keyword>
<dbReference type="EMBL" id="JAJFZV010000020">
    <property type="protein sequence ID" value="MCC3299680.1"/>
    <property type="molecule type" value="Genomic_DNA"/>
</dbReference>
<accession>A0A9X1SDI5</accession>
<feature type="region of interest" description="Disordered" evidence="1">
    <location>
        <begin position="1"/>
        <end position="23"/>
    </location>
</feature>
<dbReference type="RefSeq" id="WP_227897666.1">
    <property type="nucleotide sequence ID" value="NZ_CP099467.1"/>
</dbReference>
<proteinExistence type="predicted"/>
<organism evidence="2 3">
    <name type="scientific">Arthrobacter caoxuetaonis</name>
    <dbReference type="NCBI Taxonomy" id="2886935"/>
    <lineage>
        <taxon>Bacteria</taxon>
        <taxon>Bacillati</taxon>
        <taxon>Actinomycetota</taxon>
        <taxon>Actinomycetes</taxon>
        <taxon>Micrococcales</taxon>
        <taxon>Micrococcaceae</taxon>
        <taxon>Arthrobacter</taxon>
    </lineage>
</organism>
<sequence>MSTTTAPQPREAGGQYSFKTHGEAPVALGAAGDDTITRLHEFADAQPGSTEGRGLANQARLSAAARNIHEGLPGAASFTLDKADGGYVVARAWDTRGYQLGEDDREYIVKHLREAGVGYIHTPVGLAEARRWEPDAVSPTSPKITSKGRTVFVTLPDGVVVDRTSKSNNYTHAIIASPENTDVVRKLALVEADEHRKEVDDIDAALAEPLKIRSVQRVKTTGDPDVNHQGEPVYYNHEYRAYSTDGKRLLKTLRGNSKQETQGAYDEDGKYHPDRIEKIFPAMKAALKERRNTVQGYVDKAMSTVEEIDNGTYNAGTWSAWGFSASAANAEKTARSSMNHAPARTFSAVEIDK</sequence>
<dbReference type="Proteomes" id="UP001139158">
    <property type="component" value="Unassembled WGS sequence"/>
</dbReference>
<gene>
    <name evidence="2" type="ORF">LJ757_17945</name>
</gene>
<evidence type="ECO:0000256" key="1">
    <source>
        <dbReference type="SAM" id="MobiDB-lite"/>
    </source>
</evidence>